<feature type="transmembrane region" description="Helical" evidence="1">
    <location>
        <begin position="134"/>
        <end position="155"/>
    </location>
</feature>
<dbReference type="Proteomes" id="UP000246005">
    <property type="component" value="Unassembled WGS sequence"/>
</dbReference>
<feature type="transmembrane region" description="Helical" evidence="1">
    <location>
        <begin position="73"/>
        <end position="93"/>
    </location>
</feature>
<evidence type="ECO:0008006" key="4">
    <source>
        <dbReference type="Google" id="ProtNLM"/>
    </source>
</evidence>
<accession>A0A316IB04</accession>
<feature type="transmembrane region" description="Helical" evidence="1">
    <location>
        <begin position="49"/>
        <end position="67"/>
    </location>
</feature>
<organism evidence="2 3">
    <name type="scientific">Lentzea atacamensis</name>
    <dbReference type="NCBI Taxonomy" id="531938"/>
    <lineage>
        <taxon>Bacteria</taxon>
        <taxon>Bacillati</taxon>
        <taxon>Actinomycetota</taxon>
        <taxon>Actinomycetes</taxon>
        <taxon>Pseudonocardiales</taxon>
        <taxon>Pseudonocardiaceae</taxon>
        <taxon>Lentzea</taxon>
    </lineage>
</organism>
<dbReference type="Pfam" id="PF02592">
    <property type="entry name" value="Vut_1"/>
    <property type="match status" value="1"/>
</dbReference>
<protein>
    <recommendedName>
        <fullName evidence="4">VUT family protein</fullName>
    </recommendedName>
</protein>
<evidence type="ECO:0000256" key="1">
    <source>
        <dbReference type="SAM" id="Phobius"/>
    </source>
</evidence>
<feature type="transmembrane region" description="Helical" evidence="1">
    <location>
        <begin position="16"/>
        <end position="37"/>
    </location>
</feature>
<evidence type="ECO:0000313" key="2">
    <source>
        <dbReference type="EMBL" id="PWK84472.1"/>
    </source>
</evidence>
<sequence>MIGYLLSVVAANIASVHWAPLVVGGLVVPAGTVFAGTSLTARDLMHDRLGVRGVAVGIAAGAGLSAVLASPQIAVASVVAFTASEIVDALIYMRLRHRSRLRAVAASNMGGLVVDSTLFVPLAFGNFTAVPGQLVGKAVATLLTLAALRIASVIARREVTRP</sequence>
<feature type="transmembrane region" description="Helical" evidence="1">
    <location>
        <begin position="105"/>
        <end position="128"/>
    </location>
</feature>
<name>A0A316IB04_9PSEU</name>
<dbReference type="AlphaFoldDB" id="A0A316IB04"/>
<dbReference type="InterPro" id="IPR003744">
    <property type="entry name" value="YhhQ"/>
</dbReference>
<reference evidence="2 3" key="1">
    <citation type="submission" date="2018-05" db="EMBL/GenBank/DDBJ databases">
        <title>Genomic Encyclopedia of Type Strains, Phase IV (KMG-IV): sequencing the most valuable type-strain genomes for metagenomic binning, comparative biology and taxonomic classification.</title>
        <authorList>
            <person name="Goeker M."/>
        </authorList>
    </citation>
    <scope>NUCLEOTIDE SEQUENCE [LARGE SCALE GENOMIC DNA]</scope>
    <source>
        <strain evidence="2 3">DSM 45480</strain>
    </source>
</reference>
<gene>
    <name evidence="2" type="ORF">C8D88_10887</name>
</gene>
<dbReference type="EMBL" id="QGHB01000008">
    <property type="protein sequence ID" value="PWK84472.1"/>
    <property type="molecule type" value="Genomic_DNA"/>
</dbReference>
<keyword evidence="1" id="KW-1133">Transmembrane helix</keyword>
<dbReference type="RefSeq" id="WP_109638789.1">
    <property type="nucleotide sequence ID" value="NZ_QGHB01000008.1"/>
</dbReference>
<comment type="caution">
    <text evidence="2">The sequence shown here is derived from an EMBL/GenBank/DDBJ whole genome shotgun (WGS) entry which is preliminary data.</text>
</comment>
<proteinExistence type="predicted"/>
<keyword evidence="1" id="KW-0812">Transmembrane</keyword>
<evidence type="ECO:0000313" key="3">
    <source>
        <dbReference type="Proteomes" id="UP000246005"/>
    </source>
</evidence>
<keyword evidence="1" id="KW-0472">Membrane</keyword>